<proteinExistence type="predicted"/>
<evidence type="ECO:0000313" key="2">
    <source>
        <dbReference type="Proteomes" id="UP001597124"/>
    </source>
</evidence>
<accession>A0ABW3C4K9</accession>
<comment type="caution">
    <text evidence="1">The sequence shown here is derived from an EMBL/GenBank/DDBJ whole genome shotgun (WGS) entry which is preliminary data.</text>
</comment>
<dbReference type="Proteomes" id="UP001597124">
    <property type="component" value="Unassembled WGS sequence"/>
</dbReference>
<evidence type="ECO:0000313" key="1">
    <source>
        <dbReference type="EMBL" id="MFD0848662.1"/>
    </source>
</evidence>
<name>A0ABW3C4K9_SPHXN</name>
<dbReference type="RefSeq" id="WP_381489800.1">
    <property type="nucleotide sequence ID" value="NZ_JBHTIK010000005.1"/>
</dbReference>
<gene>
    <name evidence="1" type="ORF">ACFQ00_10050</name>
</gene>
<organism evidence="1 2">
    <name type="scientific">Sphingosinicella xenopeptidilytica</name>
    <dbReference type="NCBI Taxonomy" id="364098"/>
    <lineage>
        <taxon>Bacteria</taxon>
        <taxon>Pseudomonadati</taxon>
        <taxon>Pseudomonadota</taxon>
        <taxon>Alphaproteobacteria</taxon>
        <taxon>Sphingomonadales</taxon>
        <taxon>Sphingosinicellaceae</taxon>
        <taxon>Sphingosinicella</taxon>
    </lineage>
</organism>
<protein>
    <submittedName>
        <fullName evidence="1">Uncharacterized protein</fullName>
    </submittedName>
</protein>
<keyword evidence="2" id="KW-1185">Reference proteome</keyword>
<reference evidence="2" key="1">
    <citation type="journal article" date="2019" name="Int. J. Syst. Evol. Microbiol.">
        <title>The Global Catalogue of Microorganisms (GCM) 10K type strain sequencing project: providing services to taxonomists for standard genome sequencing and annotation.</title>
        <authorList>
            <consortium name="The Broad Institute Genomics Platform"/>
            <consortium name="The Broad Institute Genome Sequencing Center for Infectious Disease"/>
            <person name="Wu L."/>
            <person name="Ma J."/>
        </authorList>
    </citation>
    <scope>NUCLEOTIDE SEQUENCE [LARGE SCALE GENOMIC DNA]</scope>
    <source>
        <strain evidence="2">CCUG 52537</strain>
    </source>
</reference>
<dbReference type="EMBL" id="JBHTIK010000005">
    <property type="protein sequence ID" value="MFD0848662.1"/>
    <property type="molecule type" value="Genomic_DNA"/>
</dbReference>
<sequence length="139" mass="15689">MEWNDPADIALVSRTFDAWAAAVIVKDRPLVESFHDDGFRVRLGERLLTKTEHATLELTVAVEEMSIISIDATRRVGNMLLVWSQHLIRAREVPPIPDLGLEGDWGNAAAAKAGFRQIEFTLWRQDGDQLKCMVFEARS</sequence>